<sequence length="254" mass="29348">MSTPLASSKSWAPMSANVIREKVKRFVREFGNEDLAKIFSIDKLVEYEQDLREEDAVNFFSTVMEELFKKVYFTDGKHNEAMVRTKWDSDCEKMRLELKRKLANPSHTPKAAPFLLLGHLMENVIAPQASVDNDENLVIKRIWSLVRSGTCQSFVSFRQMACFLIFVLILILILVLVLVLMFAIEAPSTDVVFRIVERQEFVGLVFVSHTAHQGTRRSEQLELEFPSSRRPKLVFVVVFRRPCSHKSFDFSRNP</sequence>
<gene>
    <name evidence="2" type="ORF">FCC1311_003352</name>
</gene>
<dbReference type="AlphaFoldDB" id="A0A2R5FZD7"/>
<evidence type="ECO:0000313" key="3">
    <source>
        <dbReference type="Proteomes" id="UP000241890"/>
    </source>
</evidence>
<evidence type="ECO:0000256" key="1">
    <source>
        <dbReference type="SAM" id="Phobius"/>
    </source>
</evidence>
<keyword evidence="1" id="KW-0812">Transmembrane</keyword>
<accession>A0A2R5FZD7</accession>
<dbReference type="Proteomes" id="UP000241890">
    <property type="component" value="Unassembled WGS sequence"/>
</dbReference>
<keyword evidence="1" id="KW-0472">Membrane</keyword>
<comment type="caution">
    <text evidence="2">The sequence shown here is derived from an EMBL/GenBank/DDBJ whole genome shotgun (WGS) entry which is preliminary data.</text>
</comment>
<evidence type="ECO:0000313" key="2">
    <source>
        <dbReference type="EMBL" id="GBG24117.1"/>
    </source>
</evidence>
<dbReference type="EMBL" id="BEYU01000003">
    <property type="protein sequence ID" value="GBG24117.1"/>
    <property type="molecule type" value="Genomic_DNA"/>
</dbReference>
<reference evidence="2 3" key="1">
    <citation type="submission" date="2017-12" db="EMBL/GenBank/DDBJ databases">
        <title>Sequencing, de novo assembly and annotation of complete genome of a new Thraustochytrid species, strain FCC1311.</title>
        <authorList>
            <person name="Sedici K."/>
            <person name="Godart F."/>
            <person name="Aiese Cigliano R."/>
            <person name="Sanseverino W."/>
            <person name="Barakat M."/>
            <person name="Ortet P."/>
            <person name="Marechal E."/>
            <person name="Cagnac O."/>
            <person name="Amato A."/>
        </authorList>
    </citation>
    <scope>NUCLEOTIDE SEQUENCE [LARGE SCALE GENOMIC DNA]</scope>
</reference>
<keyword evidence="1" id="KW-1133">Transmembrane helix</keyword>
<proteinExistence type="predicted"/>
<dbReference type="InParanoid" id="A0A2R5FZD7"/>
<name>A0A2R5FZD7_9STRA</name>
<organism evidence="2 3">
    <name type="scientific">Hondaea fermentalgiana</name>
    <dbReference type="NCBI Taxonomy" id="2315210"/>
    <lineage>
        <taxon>Eukaryota</taxon>
        <taxon>Sar</taxon>
        <taxon>Stramenopiles</taxon>
        <taxon>Bigyra</taxon>
        <taxon>Labyrinthulomycetes</taxon>
        <taxon>Thraustochytrida</taxon>
        <taxon>Thraustochytriidae</taxon>
        <taxon>Hondaea</taxon>
    </lineage>
</organism>
<keyword evidence="3" id="KW-1185">Reference proteome</keyword>
<protein>
    <submittedName>
        <fullName evidence="2">Uncharacterized protein</fullName>
    </submittedName>
</protein>
<feature type="transmembrane region" description="Helical" evidence="1">
    <location>
        <begin position="162"/>
        <end position="184"/>
    </location>
</feature>